<evidence type="ECO:0000313" key="3">
    <source>
        <dbReference type="Proteomes" id="UP000077852"/>
    </source>
</evidence>
<feature type="region of interest" description="Disordered" evidence="1">
    <location>
        <begin position="1"/>
        <end position="36"/>
    </location>
</feature>
<comment type="caution">
    <text evidence="2">The sequence shown here is derived from an EMBL/GenBank/DDBJ whole genome shotgun (WGS) entry which is preliminary data.</text>
</comment>
<dbReference type="RefSeq" id="WP_081269348.1">
    <property type="nucleotide sequence ID" value="NZ_LVHG01000056.1"/>
</dbReference>
<evidence type="ECO:0000313" key="2">
    <source>
        <dbReference type="EMBL" id="OAK61525.1"/>
    </source>
</evidence>
<evidence type="ECO:0000256" key="1">
    <source>
        <dbReference type="SAM" id="MobiDB-lite"/>
    </source>
</evidence>
<dbReference type="EMBL" id="LVHG01000056">
    <property type="protein sequence ID" value="OAK61525.1"/>
    <property type="molecule type" value="Genomic_DNA"/>
</dbReference>
<name>A0AA91DLC6_VARPD</name>
<accession>A0AA91DLC6</accession>
<gene>
    <name evidence="2" type="ORF">A3K87_21650</name>
</gene>
<organism evidence="2 3">
    <name type="scientific">Variovorax paradoxus</name>
    <dbReference type="NCBI Taxonomy" id="34073"/>
    <lineage>
        <taxon>Bacteria</taxon>
        <taxon>Pseudomonadati</taxon>
        <taxon>Pseudomonadota</taxon>
        <taxon>Betaproteobacteria</taxon>
        <taxon>Burkholderiales</taxon>
        <taxon>Comamonadaceae</taxon>
        <taxon>Variovorax</taxon>
    </lineage>
</organism>
<reference evidence="2 3" key="1">
    <citation type="submission" date="2016-03" db="EMBL/GenBank/DDBJ databases">
        <title>Genome sequence of Variovorax paradoxus KB5.</title>
        <authorList>
            <person name="Jeong H."/>
            <person name="Hong C.E."/>
            <person name="Jo S.H."/>
            <person name="Park J.M."/>
        </authorList>
    </citation>
    <scope>NUCLEOTIDE SEQUENCE [LARGE SCALE GENOMIC DNA]</scope>
    <source>
        <strain evidence="2 3">KB5</strain>
    </source>
</reference>
<proteinExistence type="predicted"/>
<dbReference type="AlphaFoldDB" id="A0AA91DLC6"/>
<dbReference type="Proteomes" id="UP000077852">
    <property type="component" value="Unassembled WGS sequence"/>
</dbReference>
<sequence>MRHLETRQQPLQQQQAHPRTQHSGGTPASANAPRIDDTLDQAAALWTTRRIRSCLVLLDPSARPAHR</sequence>
<feature type="compositionally biased region" description="Low complexity" evidence="1">
    <location>
        <begin position="7"/>
        <end position="22"/>
    </location>
</feature>
<protein>
    <submittedName>
        <fullName evidence="2">Uncharacterized protein</fullName>
    </submittedName>
</protein>